<dbReference type="AlphaFoldDB" id="S0DED6"/>
<reference evidence="1" key="1">
    <citation type="submission" date="2012-10" db="EMBL/GenBank/DDBJ databases">
        <authorList>
            <person name="Sandrine L."/>
        </authorList>
    </citation>
    <scope>NUCLEOTIDE SEQUENCE</scope>
</reference>
<accession>S0DED6</accession>
<reference evidence="1" key="2">
    <citation type="journal article" date="2013" name="Biotechnol. Biofuels">
        <title>Mining for hemicellulases in the fungus-growing termite Pseudacanthotermes militaris using functional metagenomics.</title>
        <authorList>
            <person name="Bastien G."/>
            <person name="Arnal G."/>
            <person name="Bozonnet S."/>
            <person name="Laguerre S."/>
            <person name="Ferreira F."/>
            <person name="Faure R."/>
            <person name="Henrissat B."/>
            <person name="Lefevre F."/>
            <person name="Robe P."/>
            <person name="Bouchez O."/>
            <person name="Noirot C."/>
            <person name="Dumon C."/>
            <person name="O'Donohue M."/>
        </authorList>
    </citation>
    <scope>NUCLEOTIDE SEQUENCE</scope>
</reference>
<protein>
    <submittedName>
        <fullName evidence="1">Uncharacterized protein</fullName>
    </submittedName>
</protein>
<evidence type="ECO:0000313" key="1">
    <source>
        <dbReference type="EMBL" id="CCO21542.1"/>
    </source>
</evidence>
<proteinExistence type="predicted"/>
<sequence>MTGSWRTRFKRCFARCRVRKSASRAFAALCRSAGVPSYNYFHDKTDLVEWMVRQAFEEQVLPQLRGGGMETAPAGLTRDLARMMENPVSYVRDYFLP</sequence>
<organism evidence="1">
    <name type="scientific">termite gut metagenome</name>
    <dbReference type="NCBI Taxonomy" id="433724"/>
    <lineage>
        <taxon>unclassified sequences</taxon>
        <taxon>metagenomes</taxon>
        <taxon>organismal metagenomes</taxon>
    </lineage>
</organism>
<name>S0DED6_9ZZZZ</name>
<dbReference type="EMBL" id="HF548310">
    <property type="protein sequence ID" value="CCO21542.1"/>
    <property type="molecule type" value="Genomic_DNA"/>
</dbReference>
<gene>
    <name evidence="1" type="ORF">BN138_730</name>
</gene>